<gene>
    <name evidence="4" type="ORF">GCM10011333_11160</name>
</gene>
<dbReference type="InterPro" id="IPR036366">
    <property type="entry name" value="PGBDSf"/>
</dbReference>
<proteinExistence type="predicted"/>
<dbReference type="EMBL" id="BMFY01000004">
    <property type="protein sequence ID" value="GGA10208.1"/>
    <property type="molecule type" value="Genomic_DNA"/>
</dbReference>
<dbReference type="AlphaFoldDB" id="A0A8J2TWW4"/>
<keyword evidence="2" id="KW-0472">Membrane</keyword>
<name>A0A8J2TWW4_9MICO</name>
<feature type="region of interest" description="Disordered" evidence="1">
    <location>
        <begin position="353"/>
        <end position="373"/>
    </location>
</feature>
<feature type="domain" description="Peptidoglycan binding-like" evidence="3">
    <location>
        <begin position="127"/>
        <end position="174"/>
    </location>
</feature>
<reference evidence="4" key="1">
    <citation type="journal article" date="2014" name="Int. J. Syst. Evol. Microbiol.">
        <title>Complete genome sequence of Corynebacterium casei LMG S-19264T (=DSM 44701T), isolated from a smear-ripened cheese.</title>
        <authorList>
            <consortium name="US DOE Joint Genome Institute (JGI-PGF)"/>
            <person name="Walter F."/>
            <person name="Albersmeier A."/>
            <person name="Kalinowski J."/>
            <person name="Ruckert C."/>
        </authorList>
    </citation>
    <scope>NUCLEOTIDE SEQUENCE</scope>
    <source>
        <strain evidence="4">CGMCC 1.12785</strain>
    </source>
</reference>
<keyword evidence="5" id="KW-1185">Reference proteome</keyword>
<sequence>MPGTDRFRTVLRLAGGIGVVVLAVGAGVAAGWAAFAPPRVEMNLVDAPVYTVIEDEVGRSTTYTATAQWSGTPIAAGAAEGTVTSVDVPADGSVDAGDVIYTVGLRPVIVGEGAVPSFRDLSEDDEGPDVAQLQGVLAAAGYFRVAPDGEFGPLTVAAVKAWQKGLGIEADGIVRAGDIVYVPALPARMTVTDDIVPGAVLTPGVVTASVLAEAPEVELAIGDGATPPPLDTPVIIEAGPGTEWRGTVTEYRMDPELAQPEAAIVKGPDDTAVCGDTCDTVPVNGASYTARVQLVEARTGPVVPLSAIGTGPDGGSFVLMADESERAVEVLVVDGSRAVVNGVEAGDEVRLFATGPATETGSGEPAETPADDG</sequence>
<organism evidence="4 5">
    <name type="scientific">Sediminivirga luteola</name>
    <dbReference type="NCBI Taxonomy" id="1774748"/>
    <lineage>
        <taxon>Bacteria</taxon>
        <taxon>Bacillati</taxon>
        <taxon>Actinomycetota</taxon>
        <taxon>Actinomycetes</taxon>
        <taxon>Micrococcales</taxon>
        <taxon>Brevibacteriaceae</taxon>
        <taxon>Sediminivirga</taxon>
    </lineage>
</organism>
<dbReference type="Gene3D" id="1.10.101.10">
    <property type="entry name" value="PGBD-like superfamily/PGBD"/>
    <property type="match status" value="1"/>
</dbReference>
<reference evidence="4" key="2">
    <citation type="submission" date="2020-09" db="EMBL/GenBank/DDBJ databases">
        <authorList>
            <person name="Sun Q."/>
            <person name="Zhou Y."/>
        </authorList>
    </citation>
    <scope>NUCLEOTIDE SEQUENCE</scope>
    <source>
        <strain evidence="4">CGMCC 1.12785</strain>
    </source>
</reference>
<evidence type="ECO:0000256" key="1">
    <source>
        <dbReference type="SAM" id="MobiDB-lite"/>
    </source>
</evidence>
<evidence type="ECO:0000256" key="2">
    <source>
        <dbReference type="SAM" id="Phobius"/>
    </source>
</evidence>
<dbReference type="InterPro" id="IPR036365">
    <property type="entry name" value="PGBD-like_sf"/>
</dbReference>
<dbReference type="Pfam" id="PF01471">
    <property type="entry name" value="PG_binding_1"/>
    <property type="match status" value="1"/>
</dbReference>
<comment type="caution">
    <text evidence="4">The sequence shown here is derived from an EMBL/GenBank/DDBJ whole genome shotgun (WGS) entry which is preliminary data.</text>
</comment>
<dbReference type="InterPro" id="IPR002477">
    <property type="entry name" value="Peptidoglycan-bd-like"/>
</dbReference>
<accession>A0A8J2TWW4</accession>
<evidence type="ECO:0000313" key="5">
    <source>
        <dbReference type="Proteomes" id="UP000616114"/>
    </source>
</evidence>
<dbReference type="SUPFAM" id="SSF47090">
    <property type="entry name" value="PGBD-like"/>
    <property type="match status" value="1"/>
</dbReference>
<evidence type="ECO:0000313" key="4">
    <source>
        <dbReference type="EMBL" id="GGA10208.1"/>
    </source>
</evidence>
<dbReference type="Proteomes" id="UP000616114">
    <property type="component" value="Unassembled WGS sequence"/>
</dbReference>
<protein>
    <recommendedName>
        <fullName evidence="3">Peptidoglycan binding-like domain-containing protein</fullName>
    </recommendedName>
</protein>
<keyword evidence="2" id="KW-1133">Transmembrane helix</keyword>
<evidence type="ECO:0000259" key="3">
    <source>
        <dbReference type="Pfam" id="PF01471"/>
    </source>
</evidence>
<feature type="transmembrane region" description="Helical" evidence="2">
    <location>
        <begin position="12"/>
        <end position="35"/>
    </location>
</feature>
<keyword evidence="2" id="KW-0812">Transmembrane</keyword>